<evidence type="ECO:0000313" key="1">
    <source>
        <dbReference type="EMBL" id="RAH48672.1"/>
    </source>
</evidence>
<keyword evidence="2" id="KW-1185">Reference proteome</keyword>
<dbReference type="Proteomes" id="UP000249057">
    <property type="component" value="Unassembled WGS sequence"/>
</dbReference>
<accession>A0ACD1GHE2</accession>
<gene>
    <name evidence="1" type="ORF">BO95DRAFT_460926</name>
</gene>
<organism evidence="1 2">
    <name type="scientific">Aspergillus brunneoviolaceus CBS 621.78</name>
    <dbReference type="NCBI Taxonomy" id="1450534"/>
    <lineage>
        <taxon>Eukaryota</taxon>
        <taxon>Fungi</taxon>
        <taxon>Dikarya</taxon>
        <taxon>Ascomycota</taxon>
        <taxon>Pezizomycotina</taxon>
        <taxon>Eurotiomycetes</taxon>
        <taxon>Eurotiomycetidae</taxon>
        <taxon>Eurotiales</taxon>
        <taxon>Aspergillaceae</taxon>
        <taxon>Aspergillus</taxon>
        <taxon>Aspergillus subgen. Circumdati</taxon>
    </lineage>
</organism>
<evidence type="ECO:0000313" key="2">
    <source>
        <dbReference type="Proteomes" id="UP000249057"/>
    </source>
</evidence>
<name>A0ACD1GHE2_9EURO</name>
<sequence>MAYGDATNEASLAAAFSRRRYAASSAYFQHSGQPFVSTFEGPNNAKDWVDIKGQTGCFFVPDWSSVGAKAAVAKGVADGLFSWAAWAWGGQEMNTYVDASYQDYLKGLPYMMPVSPWFYTNLPGYNKNWLWRSDNLWYDRWQEVWYLQPEFVQIISWNDYGESHYIGPVYEKSMAAFDIGRAPFNYVKNMPHDGWRALLPFVVDMYKSNTTVIVNEGLVTWYRPQPRAACNDGNTTVNTVSQLQIEFLPTEIVEDHIFFSALLGSKADVSVTVGGVAVSGVKWLHTPDGGAGMYHGSVAYPNTGDVVVTVSRNGEMVAQVSGGSITTTCTDGYENWNAWVGSDVSPALDMKIPRPIGTDVCVEGTGTGNFAGLCEFACTYGYCPVGACYCTMVGEQRTLPNATGITGYPAAGEDANYSGLCSFACNYGYCPEGACATVSSPLTIPSSSPFTPSACVAGTGEVSLGGLCSYACNFGYCPIHSCTCTAEGVLIDAPAANSSLTGVPVSTVDYNQYHGLCDFACSRGYCPDGACELRSTLDPSTGSTGHDSSSSSSTSNISNDTIAFVGSGVWGDPYADCPFPCTIIFPETTLGSPTIIFPPPYTTTLQVEWQDSSVTTQTDGEVSTVTTTTRVAESTTVDIPPIQVTGCHITVRPTPRLPPSTVIIADDPNPLGQSSVTHAPRPRTVIIPPYPWDTRPYGKDGSDDNLIIPKPPAITVADGPVSPKCTNDCGKLCSDRFCGCTWACRGTGFTYSDVDTDDDNNGGSTTDDGSSSPGKGSNSNDNPDGDDDDDDDDDDGGIDFGWGGIDINGNSLDPNANNEDSNKSQTSKTTSTSTCTRKTITDAWVSCTSLDSSSTSCTTTSTLVEVGCSVTATTTTTTATGESCPFVNPNDDQGSDGGALDDSAWSSIAGQSSGWYTYLGYTADPAKTATTTTARKTSTSTTTTAKATAAGSTSTNTKLPTYGDKSAWALFLREEVGNNKHTYIYQGLDYEYVGLAQSNCPRDTTWSRSVMTGTRKPTSLTGITVFGDTCSLTADYANVDPTKDQKVGTLSCNKYADATCKYEETSGTCETGQITGTHILSCYW</sequence>
<proteinExistence type="predicted"/>
<reference evidence="1" key="1">
    <citation type="submission" date="2018-02" db="EMBL/GenBank/DDBJ databases">
        <title>The genomes of Aspergillus section Nigri reveals drivers in fungal speciation.</title>
        <authorList>
            <consortium name="DOE Joint Genome Institute"/>
            <person name="Vesth T.C."/>
            <person name="Nybo J."/>
            <person name="Theobald S."/>
            <person name="Brandl J."/>
            <person name="Frisvad J.C."/>
            <person name="Nielsen K.F."/>
            <person name="Lyhne E.K."/>
            <person name="Kogle M.E."/>
            <person name="Kuo A."/>
            <person name="Riley R."/>
            <person name="Clum A."/>
            <person name="Nolan M."/>
            <person name="Lipzen A."/>
            <person name="Salamov A."/>
            <person name="Henrissat B."/>
            <person name="Wiebenga A."/>
            <person name="De vries R.P."/>
            <person name="Grigoriev I.V."/>
            <person name="Mortensen U.H."/>
            <person name="Andersen M.R."/>
            <person name="Baker S.E."/>
        </authorList>
    </citation>
    <scope>NUCLEOTIDE SEQUENCE</scope>
    <source>
        <strain evidence="1">CBS 621.78</strain>
    </source>
</reference>
<dbReference type="EMBL" id="KZ825322">
    <property type="protein sequence ID" value="RAH48672.1"/>
    <property type="molecule type" value="Genomic_DNA"/>
</dbReference>
<protein>
    <submittedName>
        <fullName evidence="1">Uncharacterized protein</fullName>
    </submittedName>
</protein>